<protein>
    <recommendedName>
        <fullName evidence="3">Integrase zinc-binding domain-containing protein</fullName>
    </recommendedName>
</protein>
<evidence type="ECO:0000313" key="2">
    <source>
        <dbReference type="Proteomes" id="UP001159363"/>
    </source>
</evidence>
<dbReference type="EMBL" id="JARBHB010000001">
    <property type="protein sequence ID" value="KAJ8894781.1"/>
    <property type="molecule type" value="Genomic_DNA"/>
</dbReference>
<dbReference type="PANTHER" id="PTHR47331">
    <property type="entry name" value="PHD-TYPE DOMAIN-CONTAINING PROTEIN"/>
    <property type="match status" value="1"/>
</dbReference>
<organism evidence="1 2">
    <name type="scientific">Dryococelus australis</name>
    <dbReference type="NCBI Taxonomy" id="614101"/>
    <lineage>
        <taxon>Eukaryota</taxon>
        <taxon>Metazoa</taxon>
        <taxon>Ecdysozoa</taxon>
        <taxon>Arthropoda</taxon>
        <taxon>Hexapoda</taxon>
        <taxon>Insecta</taxon>
        <taxon>Pterygota</taxon>
        <taxon>Neoptera</taxon>
        <taxon>Polyneoptera</taxon>
        <taxon>Phasmatodea</taxon>
        <taxon>Verophasmatodea</taxon>
        <taxon>Anareolatae</taxon>
        <taxon>Phasmatidae</taxon>
        <taxon>Eurycanthinae</taxon>
        <taxon>Dryococelus</taxon>
    </lineage>
</organism>
<dbReference type="PANTHER" id="PTHR47331:SF2">
    <property type="match status" value="1"/>
</dbReference>
<reference evidence="1 2" key="1">
    <citation type="submission" date="2023-02" db="EMBL/GenBank/DDBJ databases">
        <title>LHISI_Scaffold_Assembly.</title>
        <authorList>
            <person name="Stuart O.P."/>
            <person name="Cleave R."/>
            <person name="Magrath M.J.L."/>
            <person name="Mikheyev A.S."/>
        </authorList>
    </citation>
    <scope>NUCLEOTIDE SEQUENCE [LARGE SCALE GENOMIC DNA]</scope>
    <source>
        <strain evidence="1">Daus_M_001</strain>
        <tissue evidence="1">Leg muscle</tissue>
    </source>
</reference>
<evidence type="ECO:0000313" key="1">
    <source>
        <dbReference type="EMBL" id="KAJ8894781.1"/>
    </source>
</evidence>
<name>A0ABQ9IDT9_9NEOP</name>
<keyword evidence="2" id="KW-1185">Reference proteome</keyword>
<evidence type="ECO:0008006" key="3">
    <source>
        <dbReference type="Google" id="ProtNLM"/>
    </source>
</evidence>
<dbReference type="InterPro" id="IPR036397">
    <property type="entry name" value="RNaseH_sf"/>
</dbReference>
<sequence length="175" mass="19979">MVLLYRVRKQQGGRVGGRLQHSDLPFDHKHSMLLPKTHVLTDIIIGHYHERNQHPGIRTLQGVLRENFWILTDKYSITLRLHYCVRCWRAKPSSCTPLIGNLPAIRIQQVKPLAKVGVDYAGSILISASKTRKSSVLKAYLWIFVYCATKALHVEVASDLSTDVFLAAYKRFVSR</sequence>
<proteinExistence type="predicted"/>
<comment type="caution">
    <text evidence="1">The sequence shown here is derived from an EMBL/GenBank/DDBJ whole genome shotgun (WGS) entry which is preliminary data.</text>
</comment>
<dbReference type="Proteomes" id="UP001159363">
    <property type="component" value="Chromosome 1"/>
</dbReference>
<accession>A0ABQ9IDT9</accession>
<gene>
    <name evidence="1" type="ORF">PR048_000088</name>
</gene>
<dbReference type="Gene3D" id="3.30.420.10">
    <property type="entry name" value="Ribonuclease H-like superfamily/Ribonuclease H"/>
    <property type="match status" value="1"/>
</dbReference>